<dbReference type="AlphaFoldDB" id="A0A5C3MW72"/>
<reference evidence="1 2" key="1">
    <citation type="journal article" date="2019" name="Nat. Ecol. Evol.">
        <title>Megaphylogeny resolves global patterns of mushroom evolution.</title>
        <authorList>
            <person name="Varga T."/>
            <person name="Krizsan K."/>
            <person name="Foldi C."/>
            <person name="Dima B."/>
            <person name="Sanchez-Garcia M."/>
            <person name="Sanchez-Ramirez S."/>
            <person name="Szollosi G.J."/>
            <person name="Szarkandi J.G."/>
            <person name="Papp V."/>
            <person name="Albert L."/>
            <person name="Andreopoulos W."/>
            <person name="Angelini C."/>
            <person name="Antonin V."/>
            <person name="Barry K.W."/>
            <person name="Bougher N.L."/>
            <person name="Buchanan P."/>
            <person name="Buyck B."/>
            <person name="Bense V."/>
            <person name="Catcheside P."/>
            <person name="Chovatia M."/>
            <person name="Cooper J."/>
            <person name="Damon W."/>
            <person name="Desjardin D."/>
            <person name="Finy P."/>
            <person name="Geml J."/>
            <person name="Haridas S."/>
            <person name="Hughes K."/>
            <person name="Justo A."/>
            <person name="Karasinski D."/>
            <person name="Kautmanova I."/>
            <person name="Kiss B."/>
            <person name="Kocsube S."/>
            <person name="Kotiranta H."/>
            <person name="LaButti K.M."/>
            <person name="Lechner B.E."/>
            <person name="Liimatainen K."/>
            <person name="Lipzen A."/>
            <person name="Lukacs Z."/>
            <person name="Mihaltcheva S."/>
            <person name="Morgado L.N."/>
            <person name="Niskanen T."/>
            <person name="Noordeloos M.E."/>
            <person name="Ohm R.A."/>
            <person name="Ortiz-Santana B."/>
            <person name="Ovrebo C."/>
            <person name="Racz N."/>
            <person name="Riley R."/>
            <person name="Savchenko A."/>
            <person name="Shiryaev A."/>
            <person name="Soop K."/>
            <person name="Spirin V."/>
            <person name="Szebenyi C."/>
            <person name="Tomsovsky M."/>
            <person name="Tulloss R.E."/>
            <person name="Uehling J."/>
            <person name="Grigoriev I.V."/>
            <person name="Vagvolgyi C."/>
            <person name="Papp T."/>
            <person name="Martin F.M."/>
            <person name="Miettinen O."/>
            <person name="Hibbett D.S."/>
            <person name="Nagy L.G."/>
        </authorList>
    </citation>
    <scope>NUCLEOTIDE SEQUENCE [LARGE SCALE GENOMIC DNA]</scope>
    <source>
        <strain evidence="1 2">OMC1185</strain>
    </source>
</reference>
<protein>
    <submittedName>
        <fullName evidence="1">Uncharacterized protein</fullName>
    </submittedName>
</protein>
<keyword evidence="2" id="KW-1185">Reference proteome</keyword>
<evidence type="ECO:0000313" key="2">
    <source>
        <dbReference type="Proteomes" id="UP000305948"/>
    </source>
</evidence>
<dbReference type="Proteomes" id="UP000305948">
    <property type="component" value="Unassembled WGS sequence"/>
</dbReference>
<sequence>MPHSLSWPPFIPLNLEPRVIRQRPSLVRNRLPNDSLRSHLGTIYTFWWTLRRMLFHLTPSCKQYCPSAEPHAELQRIRASPPIALGIMSIFLVRSLAQYGYHSQSGNLLHE</sequence>
<gene>
    <name evidence="1" type="ORF">OE88DRAFT_403464</name>
</gene>
<organism evidence="1 2">
    <name type="scientific">Heliocybe sulcata</name>
    <dbReference type="NCBI Taxonomy" id="5364"/>
    <lineage>
        <taxon>Eukaryota</taxon>
        <taxon>Fungi</taxon>
        <taxon>Dikarya</taxon>
        <taxon>Basidiomycota</taxon>
        <taxon>Agaricomycotina</taxon>
        <taxon>Agaricomycetes</taxon>
        <taxon>Gloeophyllales</taxon>
        <taxon>Gloeophyllaceae</taxon>
        <taxon>Heliocybe</taxon>
    </lineage>
</organism>
<dbReference type="EMBL" id="ML213516">
    <property type="protein sequence ID" value="TFK49257.1"/>
    <property type="molecule type" value="Genomic_DNA"/>
</dbReference>
<name>A0A5C3MW72_9AGAM</name>
<proteinExistence type="predicted"/>
<evidence type="ECO:0000313" key="1">
    <source>
        <dbReference type="EMBL" id="TFK49257.1"/>
    </source>
</evidence>
<accession>A0A5C3MW72</accession>